<reference evidence="2" key="1">
    <citation type="journal article" date="2014" name="Front. Microbiol.">
        <title>High frequency of phylogenetically diverse reductive dehalogenase-homologous genes in deep subseafloor sedimentary metagenomes.</title>
        <authorList>
            <person name="Kawai M."/>
            <person name="Futagami T."/>
            <person name="Toyoda A."/>
            <person name="Takaki Y."/>
            <person name="Nishi S."/>
            <person name="Hori S."/>
            <person name="Arai W."/>
            <person name="Tsubouchi T."/>
            <person name="Morono Y."/>
            <person name="Uchiyama I."/>
            <person name="Ito T."/>
            <person name="Fujiyama A."/>
            <person name="Inagaki F."/>
            <person name="Takami H."/>
        </authorList>
    </citation>
    <scope>NUCLEOTIDE SEQUENCE</scope>
    <source>
        <strain evidence="2">Expedition CK06-06</strain>
    </source>
</reference>
<dbReference type="AlphaFoldDB" id="X0WFK4"/>
<sequence>LRDGLHLIRHTVEKEKIRYVHNVLRVPTARFRHYRFTLGPMIAPDGDDEPLEIEGVDVRQVVKRGSSLAVPVRLEPFEDPHDSDTRHDFWTLALGREDLGVDHVDLTIPADDYARSASLWEWSEERGRRTRRLASTVVFHYGDDAHTEFTGFSTDVATLVLMIDQGDDEPVRITAARANRPQQQLRFLAPRAAKLPLALHFDPDEAREPRYDLARRLREHEIASFTALSHGSVEPNPAYAPPPPPRSESIPYLL</sequence>
<feature type="region of interest" description="Disordered" evidence="1">
    <location>
        <begin position="227"/>
        <end position="254"/>
    </location>
</feature>
<proteinExistence type="predicted"/>
<feature type="non-terminal residue" evidence="2">
    <location>
        <position position="1"/>
    </location>
</feature>
<gene>
    <name evidence="2" type="ORF">S01H1_60605</name>
</gene>
<name>X0WFK4_9ZZZZ</name>
<feature type="non-terminal residue" evidence="2">
    <location>
        <position position="254"/>
    </location>
</feature>
<evidence type="ECO:0000256" key="1">
    <source>
        <dbReference type="SAM" id="MobiDB-lite"/>
    </source>
</evidence>
<dbReference type="EMBL" id="BARS01039702">
    <property type="protein sequence ID" value="GAG21947.1"/>
    <property type="molecule type" value="Genomic_DNA"/>
</dbReference>
<comment type="caution">
    <text evidence="2">The sequence shown here is derived from an EMBL/GenBank/DDBJ whole genome shotgun (WGS) entry which is preliminary data.</text>
</comment>
<evidence type="ECO:0000313" key="2">
    <source>
        <dbReference type="EMBL" id="GAG21947.1"/>
    </source>
</evidence>
<accession>X0WFK4</accession>
<organism evidence="2">
    <name type="scientific">marine sediment metagenome</name>
    <dbReference type="NCBI Taxonomy" id="412755"/>
    <lineage>
        <taxon>unclassified sequences</taxon>
        <taxon>metagenomes</taxon>
        <taxon>ecological metagenomes</taxon>
    </lineage>
</organism>
<protein>
    <submittedName>
        <fullName evidence="2">Uncharacterized protein</fullName>
    </submittedName>
</protein>